<dbReference type="Pfam" id="PF01370">
    <property type="entry name" value="Epimerase"/>
    <property type="match status" value="1"/>
</dbReference>
<proteinExistence type="predicted"/>
<name>A0ABY7NIT0_9MICO</name>
<dbReference type="EMBL" id="CP075584">
    <property type="protein sequence ID" value="WBM80781.1"/>
    <property type="molecule type" value="Genomic_DNA"/>
</dbReference>
<evidence type="ECO:0000256" key="1">
    <source>
        <dbReference type="SAM" id="MobiDB-lite"/>
    </source>
</evidence>
<dbReference type="SUPFAM" id="SSF51735">
    <property type="entry name" value="NAD(P)-binding Rossmann-fold domains"/>
    <property type="match status" value="1"/>
</dbReference>
<dbReference type="Gene3D" id="3.40.50.720">
    <property type="entry name" value="NAD(P)-binding Rossmann-like Domain"/>
    <property type="match status" value="1"/>
</dbReference>
<protein>
    <recommendedName>
        <fullName evidence="3">NAD-dependent epimerase/dehydratase domain-containing protein</fullName>
    </recommendedName>
</protein>
<evidence type="ECO:0000313" key="5">
    <source>
        <dbReference type="Proteomes" id="UP001212421"/>
    </source>
</evidence>
<organism evidence="4 5">
    <name type="scientific">Cryobacterium breve</name>
    <dbReference type="NCBI Taxonomy" id="1259258"/>
    <lineage>
        <taxon>Bacteria</taxon>
        <taxon>Bacillati</taxon>
        <taxon>Actinomycetota</taxon>
        <taxon>Actinomycetes</taxon>
        <taxon>Micrococcales</taxon>
        <taxon>Microbacteriaceae</taxon>
        <taxon>Cryobacterium</taxon>
    </lineage>
</organism>
<keyword evidence="2" id="KW-0472">Membrane</keyword>
<evidence type="ECO:0000256" key="2">
    <source>
        <dbReference type="SAM" id="Phobius"/>
    </source>
</evidence>
<sequence length="580" mass="59593">MLPADSTAETVALGAATAPQAAGATEASPRPPHGWIRPRVLTGRTGLAVLVAAAVALITIVVLGFTLRPAAQADAPAGSATNSPIAYPDVAGSLGDHLRQAPGKCGTVSIRTSTSTRSISIRARSTRGRLAALLGGALLVVSALTGCASESSPVQPSTATQLQSGVLSVTQAAAAGDYPGASAALDAVQADLLTAAATGQVTGTRATEIQAAIDGVTADLAALAAAANTPTATPVAPSLRARPLTAAITRATVRKTSAIRRRRTATGDPRRGPEGHMTHHLVVGAGLIGRPVAERLAARGDTVTIATRSGSAAAGATPLVLDASDPDAFSAAAAGASTIFLCTNPPYTDWAEQWPPIIGAAISAAAASDAALVVMGNLYPYGRPRGAMTEHTPETTTERKGLIRKEGWRRLRAAHEAGQIRAVEVRASDYFGPGATGTAHLGEEFFGSILASKTARVVGDPALPHSWSYLPDIVSTLIAAADYAGDWGRIWHVPSASASRVEIAAELNERYDCTGSVAGYPQWVLRGIGLVNPLMREIYASSYQFTSPFMIDSAETERELGVVATPWLDALTVTADSYRS</sequence>
<dbReference type="InterPro" id="IPR036291">
    <property type="entry name" value="NAD(P)-bd_dom_sf"/>
</dbReference>
<feature type="region of interest" description="Disordered" evidence="1">
    <location>
        <begin position="16"/>
        <end position="36"/>
    </location>
</feature>
<feature type="domain" description="NAD-dependent epimerase/dehydratase" evidence="3">
    <location>
        <begin position="281"/>
        <end position="484"/>
    </location>
</feature>
<keyword evidence="5" id="KW-1185">Reference proteome</keyword>
<feature type="compositionally biased region" description="Low complexity" evidence="1">
    <location>
        <begin position="16"/>
        <end position="27"/>
    </location>
</feature>
<dbReference type="Proteomes" id="UP001212421">
    <property type="component" value="Chromosome"/>
</dbReference>
<evidence type="ECO:0000259" key="3">
    <source>
        <dbReference type="Pfam" id="PF01370"/>
    </source>
</evidence>
<feature type="transmembrane region" description="Helical" evidence="2">
    <location>
        <begin position="47"/>
        <end position="67"/>
    </location>
</feature>
<evidence type="ECO:0000313" key="4">
    <source>
        <dbReference type="EMBL" id="WBM80781.1"/>
    </source>
</evidence>
<dbReference type="RefSeq" id="WP_281535472.1">
    <property type="nucleotide sequence ID" value="NZ_CP075584.1"/>
</dbReference>
<dbReference type="InterPro" id="IPR001509">
    <property type="entry name" value="Epimerase_deHydtase"/>
</dbReference>
<gene>
    <name evidence="4" type="ORF">KIV56_05395</name>
</gene>
<reference evidence="4 5" key="1">
    <citation type="submission" date="2021-05" db="EMBL/GenBank/DDBJ databases">
        <authorList>
            <person name="Kumar R."/>
            <person name="Kumar A."/>
            <person name="Mukhia S."/>
        </authorList>
    </citation>
    <scope>NUCLEOTIDE SEQUENCE [LARGE SCALE GENOMIC DNA]</scope>
    <source>
        <strain evidence="4 5">ERMR7:08</strain>
    </source>
</reference>
<keyword evidence="2" id="KW-1133">Transmembrane helix</keyword>
<keyword evidence="2" id="KW-0812">Transmembrane</keyword>
<feature type="region of interest" description="Disordered" evidence="1">
    <location>
        <begin position="257"/>
        <end position="277"/>
    </location>
</feature>
<accession>A0ABY7NIT0</accession>
<feature type="compositionally biased region" description="Basic and acidic residues" evidence="1">
    <location>
        <begin position="268"/>
        <end position="277"/>
    </location>
</feature>